<dbReference type="InterPro" id="IPR036412">
    <property type="entry name" value="HAD-like_sf"/>
</dbReference>
<comment type="caution">
    <text evidence="1">The sequence shown here is derived from an EMBL/GenBank/DDBJ whole genome shotgun (WGS) entry which is preliminary data.</text>
</comment>
<dbReference type="InterPro" id="IPR023214">
    <property type="entry name" value="HAD_sf"/>
</dbReference>
<dbReference type="Proteomes" id="UP000274046">
    <property type="component" value="Unassembled WGS sequence"/>
</dbReference>
<dbReference type="GO" id="GO:0016787">
    <property type="term" value="F:hydrolase activity"/>
    <property type="evidence" value="ECO:0007669"/>
    <property type="project" value="UniProtKB-KW"/>
</dbReference>
<evidence type="ECO:0000313" key="2">
    <source>
        <dbReference type="Proteomes" id="UP000274046"/>
    </source>
</evidence>
<dbReference type="InterPro" id="IPR023198">
    <property type="entry name" value="PGP-like_dom2"/>
</dbReference>
<dbReference type="SFLD" id="SFLDG01129">
    <property type="entry name" value="C1.5:_HAD__Beta-PGM__Phosphata"/>
    <property type="match status" value="1"/>
</dbReference>
<dbReference type="AlphaFoldDB" id="A0A3N0C1W8"/>
<organism evidence="1 2">
    <name type="scientific">Pedobacter jejuensis</name>
    <dbReference type="NCBI Taxonomy" id="1268550"/>
    <lineage>
        <taxon>Bacteria</taxon>
        <taxon>Pseudomonadati</taxon>
        <taxon>Bacteroidota</taxon>
        <taxon>Sphingobacteriia</taxon>
        <taxon>Sphingobacteriales</taxon>
        <taxon>Sphingobacteriaceae</taxon>
        <taxon>Pedobacter</taxon>
    </lineage>
</organism>
<keyword evidence="2" id="KW-1185">Reference proteome</keyword>
<dbReference type="OrthoDB" id="9797415at2"/>
<proteinExistence type="predicted"/>
<dbReference type="PANTHER" id="PTHR43611:SF3">
    <property type="entry name" value="FLAVIN MONONUCLEOTIDE HYDROLASE 1, CHLOROPLATIC"/>
    <property type="match status" value="1"/>
</dbReference>
<dbReference type="RefSeq" id="WP_123204238.1">
    <property type="nucleotide sequence ID" value="NZ_RBEE01000003.1"/>
</dbReference>
<dbReference type="SFLD" id="SFLDS00003">
    <property type="entry name" value="Haloacid_Dehalogenase"/>
    <property type="match status" value="1"/>
</dbReference>
<protein>
    <submittedName>
        <fullName evidence="1">HAD family hydrolase</fullName>
    </submittedName>
</protein>
<dbReference type="Gene3D" id="1.10.150.240">
    <property type="entry name" value="Putative phosphatase, domain 2"/>
    <property type="match status" value="1"/>
</dbReference>
<gene>
    <name evidence="1" type="ORF">D7004_02190</name>
</gene>
<dbReference type="Pfam" id="PF13419">
    <property type="entry name" value="HAD_2"/>
    <property type="match status" value="1"/>
</dbReference>
<dbReference type="PANTHER" id="PTHR43611">
    <property type="entry name" value="ALPHA-D-GLUCOSE 1-PHOSPHATE PHOSPHATASE"/>
    <property type="match status" value="1"/>
</dbReference>
<dbReference type="EMBL" id="RBEE01000003">
    <property type="protein sequence ID" value="RNL56058.1"/>
    <property type="molecule type" value="Genomic_DNA"/>
</dbReference>
<accession>A0A3N0C1W8</accession>
<evidence type="ECO:0000313" key="1">
    <source>
        <dbReference type="EMBL" id="RNL56058.1"/>
    </source>
</evidence>
<dbReference type="InterPro" id="IPR041492">
    <property type="entry name" value="HAD_2"/>
</dbReference>
<sequence>MRTRTRITTLFVDIGGVLLSDGWDRNARKSAAQQFNINHQEMEERHHINFETYELGKISLDTYLKSAVFYKKRNFALEDFRSFMFAASKPYPEMLSLITTLKEKYCLKIAVVSNEGRELNEYRIHKFKLEDFVDSFISSSFVHLRKPDMDIFQMAIDIVQSTPSEILYIENQPVFIQNAEQIGIRGILHKNYKNTLNELIGFGLEPFSADCNVLNQEITLIA</sequence>
<reference evidence="1 2" key="1">
    <citation type="submission" date="2018-10" db="EMBL/GenBank/DDBJ databases">
        <title>Genome sequencing of Pedobacter jejuensis TNB23.</title>
        <authorList>
            <person name="Cho Y.-J."/>
            <person name="Cho A."/>
            <person name="Kim O.-S."/>
        </authorList>
    </citation>
    <scope>NUCLEOTIDE SEQUENCE [LARGE SCALE GENOMIC DNA]</scope>
    <source>
        <strain evidence="1 2">TNB23</strain>
    </source>
</reference>
<name>A0A3N0C1W8_9SPHI</name>
<keyword evidence="1" id="KW-0378">Hydrolase</keyword>
<dbReference type="SUPFAM" id="SSF56784">
    <property type="entry name" value="HAD-like"/>
    <property type="match status" value="1"/>
</dbReference>
<dbReference type="Gene3D" id="3.40.50.1000">
    <property type="entry name" value="HAD superfamily/HAD-like"/>
    <property type="match status" value="1"/>
</dbReference>